<evidence type="ECO:0000259" key="3">
    <source>
        <dbReference type="Pfam" id="PF01266"/>
    </source>
</evidence>
<dbReference type="InterPro" id="IPR036188">
    <property type="entry name" value="FAD/NAD-bd_sf"/>
</dbReference>
<dbReference type="Pfam" id="PF01266">
    <property type="entry name" value="DAO"/>
    <property type="match status" value="1"/>
</dbReference>
<dbReference type="PANTHER" id="PTHR13847:SF287">
    <property type="entry name" value="FAD-DEPENDENT OXIDOREDUCTASE DOMAIN-CONTAINING PROTEIN 1"/>
    <property type="match status" value="1"/>
</dbReference>
<feature type="region of interest" description="Disordered" evidence="2">
    <location>
        <begin position="378"/>
        <end position="402"/>
    </location>
</feature>
<feature type="domain" description="FAD dependent oxidoreductase" evidence="3">
    <location>
        <begin position="10"/>
        <end position="354"/>
    </location>
</feature>
<accession>A0A5P3VFB5</accession>
<dbReference type="SUPFAM" id="SSF51905">
    <property type="entry name" value="FAD/NAD(P)-binding domain"/>
    <property type="match status" value="1"/>
</dbReference>
<dbReference type="RefSeq" id="WP_151069730.1">
    <property type="nucleotide sequence ID" value="NZ_CP032518.1"/>
</dbReference>
<proteinExistence type="predicted"/>
<dbReference type="InterPro" id="IPR006076">
    <property type="entry name" value="FAD-dep_OxRdtase"/>
</dbReference>
<protein>
    <submittedName>
        <fullName evidence="4">FAD-binding oxidoreductase</fullName>
    </submittedName>
</protein>
<dbReference type="GO" id="GO:0016491">
    <property type="term" value="F:oxidoreductase activity"/>
    <property type="evidence" value="ECO:0007669"/>
    <property type="project" value="UniProtKB-KW"/>
</dbReference>
<dbReference type="AlphaFoldDB" id="A0A5P3VFB5"/>
<feature type="compositionally biased region" description="Basic residues" evidence="2">
    <location>
        <begin position="392"/>
        <end position="402"/>
    </location>
</feature>
<evidence type="ECO:0000313" key="4">
    <source>
        <dbReference type="EMBL" id="QEZ43599.1"/>
    </source>
</evidence>
<gene>
    <name evidence="4" type="ORF">D2917_04680</name>
</gene>
<organism evidence="4 5">
    <name type="scientific">Cupriavidus oxalaticus</name>
    <dbReference type="NCBI Taxonomy" id="96344"/>
    <lineage>
        <taxon>Bacteria</taxon>
        <taxon>Pseudomonadati</taxon>
        <taxon>Pseudomonadota</taxon>
        <taxon>Betaproteobacteria</taxon>
        <taxon>Burkholderiales</taxon>
        <taxon>Burkholderiaceae</taxon>
        <taxon>Cupriavidus</taxon>
    </lineage>
</organism>
<dbReference type="Gene3D" id="3.50.50.60">
    <property type="entry name" value="FAD/NAD(P)-binding domain"/>
    <property type="match status" value="1"/>
</dbReference>
<dbReference type="PANTHER" id="PTHR13847">
    <property type="entry name" value="SARCOSINE DEHYDROGENASE-RELATED"/>
    <property type="match status" value="1"/>
</dbReference>
<name>A0A5P3VFB5_9BURK</name>
<dbReference type="GO" id="GO:0005737">
    <property type="term" value="C:cytoplasm"/>
    <property type="evidence" value="ECO:0007669"/>
    <property type="project" value="TreeGrafter"/>
</dbReference>
<dbReference type="Gene3D" id="3.30.9.10">
    <property type="entry name" value="D-Amino Acid Oxidase, subunit A, domain 2"/>
    <property type="match status" value="1"/>
</dbReference>
<evidence type="ECO:0000313" key="5">
    <source>
        <dbReference type="Proteomes" id="UP000325743"/>
    </source>
</evidence>
<dbReference type="EMBL" id="CP032518">
    <property type="protein sequence ID" value="QEZ43599.1"/>
    <property type="molecule type" value="Genomic_DNA"/>
</dbReference>
<reference evidence="4 5" key="1">
    <citation type="submission" date="2018-09" db="EMBL/GenBank/DDBJ databases">
        <title>Complete genome sequence of Cupriavidus oxalaticus T2, a bacterium capable of phenol tolerance and degradation.</title>
        <authorList>
            <person name="Yan J."/>
        </authorList>
    </citation>
    <scope>NUCLEOTIDE SEQUENCE [LARGE SCALE GENOMIC DNA]</scope>
    <source>
        <strain evidence="4 5">T2</strain>
    </source>
</reference>
<evidence type="ECO:0000256" key="2">
    <source>
        <dbReference type="SAM" id="MobiDB-lite"/>
    </source>
</evidence>
<sequence length="402" mass="42298">MKPDCGADADVIVIGGGLHGTSSALHLARKGLRVTLLEAEYCGRHASGVNAGGVRTLGRHLAEIPLALASRELWHRLDELTGDDAGFVPSGQLKVAETDAELDTLRQRVARLEALGFTHEQLVDAHAVRELVPSIAPHVTGAIWAGGDGHALPYRAVMAFRRAAQAAGVVVHEATPAARLEQAGGRWHVHTPRGVFRAERLVNTAGAWAGEFAAQLGEPVPVEAGGLMLMITHRVAPFVKPVLGATGRALSFKQFDNGTVLIGGGLRCPADAQARHGEVDMLRLGTSAQTVTALFPHLGPLGINRAWAGVEAFMPDQIPVIGPSQSAPGVVHAFGFSAHGFELGPIVGRIVAELITEQRSTLPIDAFAIDRFGKPRGAMAGAPREQVPAGRSTHHSSSRSYG</sequence>
<evidence type="ECO:0000256" key="1">
    <source>
        <dbReference type="ARBA" id="ARBA00023002"/>
    </source>
</evidence>
<keyword evidence="1" id="KW-0560">Oxidoreductase</keyword>
<dbReference type="Proteomes" id="UP000325743">
    <property type="component" value="Chromosome 1"/>
</dbReference>